<keyword evidence="15" id="KW-1185">Reference proteome</keyword>
<evidence type="ECO:0000256" key="2">
    <source>
        <dbReference type="ARBA" id="ARBA00007379"/>
    </source>
</evidence>
<accession>A0A401XLY6</accession>
<keyword evidence="10" id="KW-0997">Cell inner membrane</keyword>
<keyword evidence="5 10" id="KW-0132">Cell division</keyword>
<comment type="subcellular location">
    <subcellularLocation>
        <location evidence="10">Cell inner membrane</location>
    </subcellularLocation>
    <subcellularLocation>
        <location evidence="1">Cell membrane</location>
        <topology evidence="1">Multi-pass membrane protein</topology>
    </subcellularLocation>
</comment>
<evidence type="ECO:0000313" key="15">
    <source>
        <dbReference type="Proteomes" id="UP000286715"/>
    </source>
</evidence>
<comment type="similarity">
    <text evidence="2 10">Belongs to the ABC-4 integral membrane protein family. FtsX subfamily.</text>
</comment>
<evidence type="ECO:0000256" key="10">
    <source>
        <dbReference type="PIRNR" id="PIRNR003097"/>
    </source>
</evidence>
<comment type="caution">
    <text evidence="14">The sequence shown here is derived from an EMBL/GenBank/DDBJ whole genome shotgun (WGS) entry which is preliminary data.</text>
</comment>
<comment type="function">
    <text evidence="10">Required for cell division and gliding motility.</text>
</comment>
<dbReference type="GO" id="GO:0051301">
    <property type="term" value="P:cell division"/>
    <property type="evidence" value="ECO:0007669"/>
    <property type="project" value="UniProtKB-KW"/>
</dbReference>
<dbReference type="Gene3D" id="3.30.70.3040">
    <property type="match status" value="1"/>
</dbReference>
<feature type="domain" description="FtsX extracellular" evidence="13">
    <location>
        <begin position="50"/>
        <end position="143"/>
    </location>
</feature>
<keyword evidence="9 10" id="KW-0131">Cell cycle</keyword>
<sequence>MARTYLKNRLRANFVSVIISQTLVLFVLGVFGLIVFNARIIAKNLKENLTVLVVLKPEVNPADARRLQKVLETDERIRRTELITREEAAEMLKKDLNEDFIDFLGYNPLSDVIELNVYEQFADEQVIASIEKLLKSEPSVDEVVIDKDLIYLMNSNLKKLTYVALGMVVILLLVSIALINSSIRLSIYSSRFIIRTMQLVGATHWFIIRPFMLNAALQGFVSGLFASGLLLALYKYSLRWTSEMFLQLDETILYINIPLLSTLGVVVSTVCTLFALNKYLRLDIEQLYA</sequence>
<keyword evidence="4 10" id="KW-1003">Cell membrane</keyword>
<evidence type="ECO:0000313" key="14">
    <source>
        <dbReference type="EMBL" id="GCD78020.1"/>
    </source>
</evidence>
<dbReference type="OrthoDB" id="9813411at2"/>
<keyword evidence="7 11" id="KW-1133">Transmembrane helix</keyword>
<dbReference type="InterPro" id="IPR003838">
    <property type="entry name" value="ABC3_permease_C"/>
</dbReference>
<evidence type="ECO:0000256" key="4">
    <source>
        <dbReference type="ARBA" id="ARBA00022475"/>
    </source>
</evidence>
<name>A0A401XLY6_9FLAO</name>
<organism evidence="14 15">
    <name type="scientific">Thermaurantimonas aggregans</name>
    <dbReference type="NCBI Taxonomy" id="2173829"/>
    <lineage>
        <taxon>Bacteria</taxon>
        <taxon>Pseudomonadati</taxon>
        <taxon>Bacteroidota</taxon>
        <taxon>Flavobacteriia</taxon>
        <taxon>Flavobacteriales</taxon>
        <taxon>Schleiferiaceae</taxon>
        <taxon>Thermaurantimonas</taxon>
    </lineage>
</organism>
<dbReference type="InterPro" id="IPR040690">
    <property type="entry name" value="FtsX_ECD"/>
</dbReference>
<evidence type="ECO:0000256" key="3">
    <source>
        <dbReference type="ARBA" id="ARBA00021907"/>
    </source>
</evidence>
<dbReference type="InterPro" id="IPR004513">
    <property type="entry name" value="FtsX"/>
</dbReference>
<evidence type="ECO:0000256" key="1">
    <source>
        <dbReference type="ARBA" id="ARBA00004651"/>
    </source>
</evidence>
<keyword evidence="8 10" id="KW-0472">Membrane</keyword>
<proteinExistence type="inferred from homology"/>
<dbReference type="Proteomes" id="UP000286715">
    <property type="component" value="Unassembled WGS sequence"/>
</dbReference>
<feature type="transmembrane region" description="Helical" evidence="11">
    <location>
        <begin position="254"/>
        <end position="276"/>
    </location>
</feature>
<evidence type="ECO:0000256" key="7">
    <source>
        <dbReference type="ARBA" id="ARBA00022989"/>
    </source>
</evidence>
<gene>
    <name evidence="14" type="ORF">JCM31826_15020</name>
</gene>
<dbReference type="Pfam" id="PF02687">
    <property type="entry name" value="FtsX"/>
    <property type="match status" value="1"/>
</dbReference>
<dbReference type="Pfam" id="PF18075">
    <property type="entry name" value="FtsX_ECD"/>
    <property type="match status" value="1"/>
</dbReference>
<feature type="transmembrane region" description="Helical" evidence="11">
    <location>
        <begin position="160"/>
        <end position="180"/>
    </location>
</feature>
<reference evidence="14 15" key="1">
    <citation type="submission" date="2018-11" db="EMBL/GenBank/DDBJ databases">
        <title>Schleiferia aggregans sp. nov., a moderately thermophilic heterotrophic bacterium isolated from microbial mats at a terrestrial hot spring.</title>
        <authorList>
            <person name="Iino T."/>
            <person name="Ohkuma M."/>
            <person name="Haruta S."/>
        </authorList>
    </citation>
    <scope>NUCLEOTIDE SEQUENCE [LARGE SCALE GENOMIC DNA]</scope>
    <source>
        <strain evidence="14 15">LA</strain>
    </source>
</reference>
<evidence type="ECO:0000256" key="6">
    <source>
        <dbReference type="ARBA" id="ARBA00022692"/>
    </source>
</evidence>
<keyword evidence="6 11" id="KW-0812">Transmembrane</keyword>
<evidence type="ECO:0000256" key="8">
    <source>
        <dbReference type="ARBA" id="ARBA00023136"/>
    </source>
</evidence>
<feature type="transmembrane region" description="Helical" evidence="11">
    <location>
        <begin position="215"/>
        <end position="234"/>
    </location>
</feature>
<feature type="transmembrane region" description="Helical" evidence="11">
    <location>
        <begin position="12"/>
        <end position="36"/>
    </location>
</feature>
<dbReference type="PANTHER" id="PTHR47755">
    <property type="entry name" value="CELL DIVISION PROTEIN FTSX"/>
    <property type="match status" value="1"/>
</dbReference>
<protein>
    <recommendedName>
        <fullName evidence="3 10">Cell division protein FtsX</fullName>
    </recommendedName>
</protein>
<evidence type="ECO:0000259" key="12">
    <source>
        <dbReference type="Pfam" id="PF02687"/>
    </source>
</evidence>
<dbReference type="GO" id="GO:0005886">
    <property type="term" value="C:plasma membrane"/>
    <property type="evidence" value="ECO:0007669"/>
    <property type="project" value="UniProtKB-SubCell"/>
</dbReference>
<dbReference type="RefSeq" id="WP_124398082.1">
    <property type="nucleotide sequence ID" value="NZ_BHZE01000014.1"/>
</dbReference>
<evidence type="ECO:0000256" key="11">
    <source>
        <dbReference type="SAM" id="Phobius"/>
    </source>
</evidence>
<dbReference type="EMBL" id="BHZE01000014">
    <property type="protein sequence ID" value="GCD78020.1"/>
    <property type="molecule type" value="Genomic_DNA"/>
</dbReference>
<dbReference type="PIRSF" id="PIRSF003097">
    <property type="entry name" value="FtsX"/>
    <property type="match status" value="1"/>
</dbReference>
<evidence type="ECO:0000259" key="13">
    <source>
        <dbReference type="Pfam" id="PF18075"/>
    </source>
</evidence>
<dbReference type="AlphaFoldDB" id="A0A401XLY6"/>
<evidence type="ECO:0000256" key="5">
    <source>
        <dbReference type="ARBA" id="ARBA00022618"/>
    </source>
</evidence>
<feature type="domain" description="ABC3 transporter permease C-terminal" evidence="12">
    <location>
        <begin position="167"/>
        <end position="283"/>
    </location>
</feature>
<dbReference type="PANTHER" id="PTHR47755:SF1">
    <property type="entry name" value="CELL DIVISION PROTEIN FTSX"/>
    <property type="match status" value="1"/>
</dbReference>
<evidence type="ECO:0000256" key="9">
    <source>
        <dbReference type="ARBA" id="ARBA00023306"/>
    </source>
</evidence>